<organism evidence="2 3">
    <name type="scientific">Paenibacillus wynnii</name>
    <dbReference type="NCBI Taxonomy" id="268407"/>
    <lineage>
        <taxon>Bacteria</taxon>
        <taxon>Bacillati</taxon>
        <taxon>Bacillota</taxon>
        <taxon>Bacilli</taxon>
        <taxon>Bacillales</taxon>
        <taxon>Paenibacillaceae</taxon>
        <taxon>Paenibacillus</taxon>
    </lineage>
</organism>
<dbReference type="RefSeq" id="WP_036647246.1">
    <property type="nucleotide sequence ID" value="NZ_JQCR01000001.1"/>
</dbReference>
<protein>
    <submittedName>
        <fullName evidence="2">Uncharacterized protein</fullName>
    </submittedName>
</protein>
<reference evidence="2 3" key="1">
    <citation type="submission" date="2014-08" db="EMBL/GenBank/DDBJ databases">
        <authorList>
            <person name="den Bakker H.C."/>
        </authorList>
    </citation>
    <scope>NUCLEOTIDE SEQUENCE [LARGE SCALE GENOMIC DNA]</scope>
    <source>
        <strain evidence="2 3">DSM 18334</strain>
    </source>
</reference>
<dbReference type="eggNOG" id="ENOG50306KZ">
    <property type="taxonomic scope" value="Bacteria"/>
</dbReference>
<dbReference type="OrthoDB" id="2656092at2"/>
<evidence type="ECO:0000313" key="3">
    <source>
        <dbReference type="Proteomes" id="UP000029734"/>
    </source>
</evidence>
<evidence type="ECO:0000313" key="1">
    <source>
        <dbReference type="EMBL" id="KGE18451.1"/>
    </source>
</evidence>
<accession>A0A098MF26</accession>
<dbReference type="EMBL" id="JQCR01000003">
    <property type="protein sequence ID" value="KGE18451.1"/>
    <property type="molecule type" value="Genomic_DNA"/>
</dbReference>
<proteinExistence type="predicted"/>
<keyword evidence="3" id="KW-1185">Reference proteome</keyword>
<evidence type="ECO:0000313" key="2">
    <source>
        <dbReference type="EMBL" id="KGE20661.1"/>
    </source>
</evidence>
<dbReference type="STRING" id="268407.PWYN_00205"/>
<dbReference type="EMBL" id="JQCR01000001">
    <property type="protein sequence ID" value="KGE20661.1"/>
    <property type="molecule type" value="Genomic_DNA"/>
</dbReference>
<sequence length="131" mass="14997">MRSKLIQDDEQYDKAQAALLDMAAKLDDPLSDMPQAERDKINRIYDKTADLMRYYRRGRLVEEFPGLGEKYAILGQDFQEFEPQNSKSEPVIEPVEDKVTNTPRKPETLPVKPVAAKTDTPKATVNLSNWL</sequence>
<dbReference type="AlphaFoldDB" id="A0A098MF26"/>
<dbReference type="Proteomes" id="UP000029734">
    <property type="component" value="Unassembled WGS sequence"/>
</dbReference>
<name>A0A098MF26_9BACL</name>
<comment type="caution">
    <text evidence="2">The sequence shown here is derived from an EMBL/GenBank/DDBJ whole genome shotgun (WGS) entry which is preliminary data.</text>
</comment>
<reference evidence="2 3" key="2">
    <citation type="submission" date="2014-10" db="EMBL/GenBank/DDBJ databases">
        <title>Comparative genomics of the Paenibacillus odorifer group.</title>
        <authorList>
            <person name="Tsai Y.-C."/>
            <person name="Martin N."/>
            <person name="Korlach J."/>
            <person name="Wiedmann M."/>
        </authorList>
    </citation>
    <scope>NUCLEOTIDE SEQUENCE [LARGE SCALE GENOMIC DNA]</scope>
    <source>
        <strain evidence="2 3">DSM 18334</strain>
    </source>
</reference>
<gene>
    <name evidence="2" type="ORF">PWYN_00205</name>
    <name evidence="1" type="ORF">PWYN_28580</name>
</gene>